<evidence type="ECO:0000259" key="4">
    <source>
        <dbReference type="Pfam" id="PF11611"/>
    </source>
</evidence>
<proteinExistence type="predicted"/>
<dbReference type="InterPro" id="IPR029050">
    <property type="entry name" value="Immunoprotect_excell_Ig-like"/>
</dbReference>
<keyword evidence="3" id="KW-0472">Membrane</keyword>
<dbReference type="Pfam" id="PF11611">
    <property type="entry name" value="DUF4352"/>
    <property type="match status" value="1"/>
</dbReference>
<feature type="transmembrane region" description="Helical" evidence="3">
    <location>
        <begin position="51"/>
        <end position="73"/>
    </location>
</feature>
<sequence length="220" mass="23133">MTYPYGSPQPGPGPYQQHTQPGYIPQQYPPPPGPGYGYAPPPPPPPKKSSAPLVLTIVGVVLLLVFGGCAVLVSNLGNAKRTGTAASQGSAGVVGELVQDGDLAFTVLKTERKDRVGSYRFGEEAQGVFLLVHVRVANVGDQSESFFGSRQKLIDAGGREYAASTKAAIYLRDSNSLYEKINPGNSVEGVIVFDIPTSATPTIIELHNSGLSQGAKVKLP</sequence>
<feature type="compositionally biased region" description="Low complexity" evidence="2">
    <location>
        <begin position="14"/>
        <end position="26"/>
    </location>
</feature>
<dbReference type="Proteomes" id="UP001597368">
    <property type="component" value="Unassembled WGS sequence"/>
</dbReference>
<evidence type="ECO:0000256" key="3">
    <source>
        <dbReference type="SAM" id="Phobius"/>
    </source>
</evidence>
<dbReference type="Gene3D" id="2.60.40.1240">
    <property type="match status" value="1"/>
</dbReference>
<protein>
    <submittedName>
        <fullName evidence="5">DUF4352 domain-containing protein</fullName>
    </submittedName>
</protein>
<reference evidence="6" key="1">
    <citation type="journal article" date="2019" name="Int. J. Syst. Evol. Microbiol.">
        <title>The Global Catalogue of Microorganisms (GCM) 10K type strain sequencing project: providing services to taxonomists for standard genome sequencing and annotation.</title>
        <authorList>
            <consortium name="The Broad Institute Genomics Platform"/>
            <consortium name="The Broad Institute Genome Sequencing Center for Infectious Disease"/>
            <person name="Wu L."/>
            <person name="Ma J."/>
        </authorList>
    </citation>
    <scope>NUCLEOTIDE SEQUENCE [LARGE SCALE GENOMIC DNA]</scope>
    <source>
        <strain evidence="6">ICMP 6774ER</strain>
    </source>
</reference>
<evidence type="ECO:0000313" key="6">
    <source>
        <dbReference type="Proteomes" id="UP001597368"/>
    </source>
</evidence>
<organism evidence="5 6">
    <name type="scientific">Nonomuraea mangrovi</name>
    <dbReference type="NCBI Taxonomy" id="2316207"/>
    <lineage>
        <taxon>Bacteria</taxon>
        <taxon>Bacillati</taxon>
        <taxon>Actinomycetota</taxon>
        <taxon>Actinomycetes</taxon>
        <taxon>Streptosporangiales</taxon>
        <taxon>Streptosporangiaceae</taxon>
        <taxon>Nonomuraea</taxon>
    </lineage>
</organism>
<dbReference type="EMBL" id="JBHUFV010000131">
    <property type="protein sequence ID" value="MFD1940580.1"/>
    <property type="molecule type" value="Genomic_DNA"/>
</dbReference>
<gene>
    <name evidence="5" type="ORF">ACFSKW_54915</name>
</gene>
<comment type="caution">
    <text evidence="5">The sequence shown here is derived from an EMBL/GenBank/DDBJ whole genome shotgun (WGS) entry which is preliminary data.</text>
</comment>
<name>A0ABW4TEX4_9ACTN</name>
<accession>A0ABW4TEX4</accession>
<feature type="domain" description="DUF4352" evidence="4">
    <location>
        <begin position="94"/>
        <end position="213"/>
    </location>
</feature>
<keyword evidence="3" id="KW-0812">Transmembrane</keyword>
<feature type="compositionally biased region" description="Pro residues" evidence="2">
    <location>
        <begin position="27"/>
        <end position="47"/>
    </location>
</feature>
<keyword evidence="3" id="KW-1133">Transmembrane helix</keyword>
<dbReference type="RefSeq" id="WP_379583908.1">
    <property type="nucleotide sequence ID" value="NZ_JBHUFV010000131.1"/>
</dbReference>
<evidence type="ECO:0000256" key="1">
    <source>
        <dbReference type="ARBA" id="ARBA00022729"/>
    </source>
</evidence>
<evidence type="ECO:0000256" key="2">
    <source>
        <dbReference type="SAM" id="MobiDB-lite"/>
    </source>
</evidence>
<keyword evidence="6" id="KW-1185">Reference proteome</keyword>
<dbReference type="SUPFAM" id="SSF81995">
    <property type="entry name" value="beta-sandwich domain of Sec23/24"/>
    <property type="match status" value="1"/>
</dbReference>
<evidence type="ECO:0000313" key="5">
    <source>
        <dbReference type="EMBL" id="MFD1940580.1"/>
    </source>
</evidence>
<keyword evidence="1" id="KW-0732">Signal</keyword>
<dbReference type="InterPro" id="IPR029051">
    <property type="entry name" value="DUF4352"/>
</dbReference>
<feature type="region of interest" description="Disordered" evidence="2">
    <location>
        <begin position="1"/>
        <end position="48"/>
    </location>
</feature>